<dbReference type="InterPro" id="IPR036770">
    <property type="entry name" value="Ankyrin_rpt-contain_sf"/>
</dbReference>
<dbReference type="Proteomes" id="UP000318081">
    <property type="component" value="Chromosome"/>
</dbReference>
<name>A0ABX5XJK7_9BACT</name>
<dbReference type="PANTHER" id="PTHR47197:SF3">
    <property type="entry name" value="DIHYDRO-HEME D1 DEHYDROGENASE"/>
    <property type="match status" value="1"/>
</dbReference>
<evidence type="ECO:0000313" key="8">
    <source>
        <dbReference type="Proteomes" id="UP000318081"/>
    </source>
</evidence>
<evidence type="ECO:0000256" key="1">
    <source>
        <dbReference type="ARBA" id="ARBA00022617"/>
    </source>
</evidence>
<evidence type="ECO:0000256" key="2">
    <source>
        <dbReference type="ARBA" id="ARBA00022723"/>
    </source>
</evidence>
<gene>
    <name evidence="7" type="ORF">TBK1r_10930</name>
</gene>
<evidence type="ECO:0000259" key="6">
    <source>
        <dbReference type="PROSITE" id="PS51007"/>
    </source>
</evidence>
<accession>A0ABX5XJK7</accession>
<keyword evidence="2 5" id="KW-0479">Metal-binding</keyword>
<feature type="repeat" description="ANK" evidence="4">
    <location>
        <begin position="1006"/>
        <end position="1038"/>
    </location>
</feature>
<dbReference type="Pfam" id="PF03150">
    <property type="entry name" value="CCP_MauG"/>
    <property type="match status" value="1"/>
</dbReference>
<dbReference type="InterPro" id="IPR002110">
    <property type="entry name" value="Ankyrin_rpt"/>
</dbReference>
<dbReference type="PANTHER" id="PTHR47197">
    <property type="entry name" value="PROTEIN NIRF"/>
    <property type="match status" value="1"/>
</dbReference>
<dbReference type="PROSITE" id="PS50297">
    <property type="entry name" value="ANK_REP_REGION"/>
    <property type="match status" value="2"/>
</dbReference>
<feature type="domain" description="Cytochrome c" evidence="6">
    <location>
        <begin position="460"/>
        <end position="606"/>
    </location>
</feature>
<evidence type="ECO:0000313" key="7">
    <source>
        <dbReference type="EMBL" id="QDV82168.1"/>
    </source>
</evidence>
<dbReference type="SUPFAM" id="SSF46626">
    <property type="entry name" value="Cytochrome c"/>
    <property type="match status" value="1"/>
</dbReference>
<dbReference type="SUPFAM" id="SSF48403">
    <property type="entry name" value="Ankyrin repeat"/>
    <property type="match status" value="1"/>
</dbReference>
<dbReference type="SUPFAM" id="SSF51004">
    <property type="entry name" value="C-terminal (heme d1) domain of cytochrome cd1-nitrite reductase"/>
    <property type="match status" value="1"/>
</dbReference>
<dbReference type="InterPro" id="IPR015943">
    <property type="entry name" value="WD40/YVTN_repeat-like_dom_sf"/>
</dbReference>
<dbReference type="SMART" id="SM00248">
    <property type="entry name" value="ANK"/>
    <property type="match status" value="2"/>
</dbReference>
<evidence type="ECO:0000256" key="5">
    <source>
        <dbReference type="PROSITE-ProRule" id="PRU00433"/>
    </source>
</evidence>
<dbReference type="Gene3D" id="1.25.40.20">
    <property type="entry name" value="Ankyrin repeat-containing domain"/>
    <property type="match status" value="1"/>
</dbReference>
<dbReference type="InterPro" id="IPR009056">
    <property type="entry name" value="Cyt_c-like_dom"/>
</dbReference>
<reference evidence="7 8" key="1">
    <citation type="submission" date="2019-02" db="EMBL/GenBank/DDBJ databases">
        <title>Deep-cultivation of Planctomycetes and their phenomic and genomic characterization uncovers novel biology.</title>
        <authorList>
            <person name="Wiegand S."/>
            <person name="Jogler M."/>
            <person name="Boedeker C."/>
            <person name="Pinto D."/>
            <person name="Vollmers J."/>
            <person name="Rivas-Marin E."/>
            <person name="Kohn T."/>
            <person name="Peeters S.H."/>
            <person name="Heuer A."/>
            <person name="Rast P."/>
            <person name="Oberbeckmann S."/>
            <person name="Bunk B."/>
            <person name="Jeske O."/>
            <person name="Meyerdierks A."/>
            <person name="Storesund J.E."/>
            <person name="Kallscheuer N."/>
            <person name="Luecker S."/>
            <person name="Lage O.M."/>
            <person name="Pohl T."/>
            <person name="Merkel B.J."/>
            <person name="Hornburger P."/>
            <person name="Mueller R.-W."/>
            <person name="Bruemmer F."/>
            <person name="Labrenz M."/>
            <person name="Spormann A.M."/>
            <person name="Op den Camp H."/>
            <person name="Overmann J."/>
            <person name="Amann R."/>
            <person name="Jetten M.S.M."/>
            <person name="Mascher T."/>
            <person name="Medema M.H."/>
            <person name="Devos D.P."/>
            <person name="Kaster A.-K."/>
            <person name="Ovreas L."/>
            <person name="Rohde M."/>
            <person name="Galperin M.Y."/>
            <person name="Jogler C."/>
        </authorList>
    </citation>
    <scope>NUCLEOTIDE SEQUENCE [LARGE SCALE GENOMIC DNA]</scope>
    <source>
        <strain evidence="7 8">TBK1r</strain>
    </source>
</reference>
<dbReference type="Pfam" id="PF12796">
    <property type="entry name" value="Ank_2"/>
    <property type="match status" value="1"/>
</dbReference>
<feature type="repeat" description="ANK" evidence="4">
    <location>
        <begin position="1039"/>
        <end position="1071"/>
    </location>
</feature>
<proteinExistence type="predicted"/>
<keyword evidence="3 5" id="KW-0408">Iron</keyword>
<organism evidence="7 8">
    <name type="scientific">Stieleria magnilauensis</name>
    <dbReference type="NCBI Taxonomy" id="2527963"/>
    <lineage>
        <taxon>Bacteria</taxon>
        <taxon>Pseudomonadati</taxon>
        <taxon>Planctomycetota</taxon>
        <taxon>Planctomycetia</taxon>
        <taxon>Pirellulales</taxon>
        <taxon>Pirellulaceae</taxon>
        <taxon>Stieleria</taxon>
    </lineage>
</organism>
<sequence length="1125" mass="121912">MNRSTYLLVVVGIALWFVVGSMFSPSGAELASAEKTTAEAAPREPLAVGHPTFASPHASPIAISGNFVFVVNTPADTVDVIDAEKRKVHTQISVGVDPVGIAVRPDGKEVWVSNHVSDSVSVIDNDPESPTYLHVIATIQEFDLKTKATAFDEPVGIAFAGNEKAYVALSSENQIAVVNVSSRKITKRLRIPAQDPRAIAVRGDRLYVVPFESNNKTQLSGGSRDDIDGQQVTFDAWQHSIAVNNVLSLGHVTDIVKHPDVPDRDLFVFDTKTDKLVESVDTLGTLLYGITVDSKGNVFVAQTDARNDANGRAGTKKHGMKEMENRAFLNQITRVSFTEGSPEEPQRIDLEPLPPGHPEKGMALATPFAIQVSADDTTLVATAAGSDKLFTVDAESGEVLGRIPVGSVPRGIALRNADDGKATQAWVYNAVANTVSVIDVSDAAKPQVAGFVKLDDPTHKQVKLGRTWFNDADASSTGTFSCESCHPDSNTDQLLWVLQTPVVTGGNQIMPRSTMPVRGLRDTAPFHWDGVLGDPYGGNNSANIYSSVDPVADEDDQITGTRHLVDVSMAEILKAQGDGTVNDEGKPGGFTAAERDDLATYLLSIPFPPAQRRAFDNVLTDRAKEGYKLFHIDGDLDPSRTTPNVCGDCHRMPHLVSTNTPGTGMEAPTWRGAYDRFLILPQGRLNIIEFPFYRDVAHRGQSEEEIWRFSWGGRRRFNPVWNMVLEGSTGFSGSFARQITLSKATVDDVLTAQLLDALELSSREGGVVLEVDGVFINDSESKSISLQFDDEHAGGSYVAKPEVSSKRRRRSSSRDRAVYAREELVSFAKEGKFVGTFTGRHGALADVEHPQPALWTLGPIEQQRGHQEFPILHKGKRNMSISGRNFDEHAGVYVDGRRVEGSVTYGDDNENEEVIVELASLPENGLHMLQVQNENGMFSNDFIFHVTADADAAAKLKRTFDEAQVDRSAVLSEAITSGDVDKVNEALDRAQAGFGSSPRVNVRDASGSTPLSAAALLGNIEIVKLLLERGANVAATNRDGTTPLHVAAFMCHTEVVELLLENGASPGRENNRGDSAIDSVSGQWSEGLASFYSGIGRAVGVEVDLDRIQEQRPKIAKLLREHAEQ</sequence>
<evidence type="ECO:0000256" key="3">
    <source>
        <dbReference type="ARBA" id="ARBA00023004"/>
    </source>
</evidence>
<keyword evidence="8" id="KW-1185">Reference proteome</keyword>
<dbReference type="PROSITE" id="PS51007">
    <property type="entry name" value="CYTC"/>
    <property type="match status" value="1"/>
</dbReference>
<evidence type="ECO:0000256" key="4">
    <source>
        <dbReference type="PROSITE-ProRule" id="PRU00023"/>
    </source>
</evidence>
<dbReference type="InterPro" id="IPR051200">
    <property type="entry name" value="Host-pathogen_enzymatic-act"/>
</dbReference>
<dbReference type="InterPro" id="IPR011048">
    <property type="entry name" value="Haem_d1_sf"/>
</dbReference>
<dbReference type="Gene3D" id="2.130.10.10">
    <property type="entry name" value="YVTN repeat-like/Quinoprotein amine dehydrogenase"/>
    <property type="match status" value="2"/>
</dbReference>
<keyword evidence="4" id="KW-0040">ANK repeat</keyword>
<keyword evidence="1 5" id="KW-0349">Heme</keyword>
<dbReference type="InterPro" id="IPR004852">
    <property type="entry name" value="Di-haem_cyt_c_peroxidsae"/>
</dbReference>
<dbReference type="NCBIfam" id="TIGR02276">
    <property type="entry name" value="beta_rpt_yvtn"/>
    <property type="match status" value="1"/>
</dbReference>
<dbReference type="Gene3D" id="1.10.760.10">
    <property type="entry name" value="Cytochrome c-like domain"/>
    <property type="match status" value="1"/>
</dbReference>
<dbReference type="InterPro" id="IPR011964">
    <property type="entry name" value="YVTN_b-propeller_repeat"/>
</dbReference>
<dbReference type="InterPro" id="IPR036909">
    <property type="entry name" value="Cyt_c-like_dom_sf"/>
</dbReference>
<dbReference type="EMBL" id="CP036432">
    <property type="protein sequence ID" value="QDV82168.1"/>
    <property type="molecule type" value="Genomic_DNA"/>
</dbReference>
<dbReference type="RefSeq" id="WP_145207872.1">
    <property type="nucleotide sequence ID" value="NZ_CP036432.1"/>
</dbReference>
<protein>
    <submittedName>
        <fullName evidence="7">Ankyrin repeats (3 copies)</fullName>
    </submittedName>
</protein>
<dbReference type="PROSITE" id="PS50088">
    <property type="entry name" value="ANK_REPEAT"/>
    <property type="match status" value="2"/>
</dbReference>